<dbReference type="SUPFAM" id="SSF46946">
    <property type="entry name" value="S13-like H2TH domain"/>
    <property type="match status" value="1"/>
</dbReference>
<keyword evidence="10 15" id="KW-0234">DNA repair</keyword>
<dbReference type="InterPro" id="IPR020629">
    <property type="entry name" value="FPG_Glyclase"/>
</dbReference>
<reference evidence="18 19" key="1">
    <citation type="submission" date="2020-07" db="EMBL/GenBank/DDBJ databases">
        <title>Sequencing the genomes of 1000 actinobacteria strains.</title>
        <authorList>
            <person name="Klenk H.-P."/>
        </authorList>
    </citation>
    <scope>NUCLEOTIDE SEQUENCE [LARGE SCALE GENOMIC DNA]</scope>
    <source>
        <strain evidence="18 19">DSM 102047</strain>
    </source>
</reference>
<dbReference type="Gene3D" id="1.10.8.50">
    <property type="match status" value="1"/>
</dbReference>
<dbReference type="FunFam" id="1.10.8.50:FF:000003">
    <property type="entry name" value="Formamidopyrimidine-DNA glycosylase"/>
    <property type="match status" value="1"/>
</dbReference>
<dbReference type="SMART" id="SM00898">
    <property type="entry name" value="Fapy_DNA_glyco"/>
    <property type="match status" value="1"/>
</dbReference>
<name>A0A7Y9S7G9_9MICC</name>
<dbReference type="GO" id="GO:0006979">
    <property type="term" value="P:response to oxidative stress"/>
    <property type="evidence" value="ECO:0007669"/>
    <property type="project" value="UniProtKB-ARBA"/>
</dbReference>
<dbReference type="Proteomes" id="UP000521748">
    <property type="component" value="Unassembled WGS sequence"/>
</dbReference>
<dbReference type="AlphaFoldDB" id="A0A7Y9S7G9"/>
<dbReference type="Gene3D" id="3.20.190.10">
    <property type="entry name" value="MutM-like, N-terminal"/>
    <property type="match status" value="1"/>
</dbReference>
<evidence type="ECO:0000256" key="14">
    <source>
        <dbReference type="ARBA" id="ARBA00044632"/>
    </source>
</evidence>
<feature type="domain" description="Formamidopyrimidine-DNA glycosylase catalytic" evidence="17">
    <location>
        <begin position="2"/>
        <end position="130"/>
    </location>
</feature>
<dbReference type="HAMAP" id="MF_00103">
    <property type="entry name" value="Fapy_DNA_glycosyl"/>
    <property type="match status" value="1"/>
</dbReference>
<dbReference type="RefSeq" id="WP_179388366.1">
    <property type="nucleotide sequence ID" value="NZ_JACBYQ010000001.1"/>
</dbReference>
<dbReference type="SUPFAM" id="SSF81624">
    <property type="entry name" value="N-terminal domain of MutM-like DNA repair proteins"/>
    <property type="match status" value="1"/>
</dbReference>
<dbReference type="Pfam" id="PF06831">
    <property type="entry name" value="H2TH"/>
    <property type="match status" value="1"/>
</dbReference>
<evidence type="ECO:0000313" key="19">
    <source>
        <dbReference type="Proteomes" id="UP000521748"/>
    </source>
</evidence>
<organism evidence="18 19">
    <name type="scientific">Psychromicrobium silvestre</name>
    <dbReference type="NCBI Taxonomy" id="1645614"/>
    <lineage>
        <taxon>Bacteria</taxon>
        <taxon>Bacillati</taxon>
        <taxon>Actinomycetota</taxon>
        <taxon>Actinomycetes</taxon>
        <taxon>Micrococcales</taxon>
        <taxon>Micrococcaceae</taxon>
        <taxon>Psychromicrobium</taxon>
    </lineage>
</organism>
<evidence type="ECO:0000256" key="9">
    <source>
        <dbReference type="ARBA" id="ARBA00023125"/>
    </source>
</evidence>
<evidence type="ECO:0000259" key="16">
    <source>
        <dbReference type="PROSITE" id="PS51066"/>
    </source>
</evidence>
<dbReference type="SUPFAM" id="SSF57716">
    <property type="entry name" value="Glucocorticoid receptor-like (DNA-binding domain)"/>
    <property type="match status" value="1"/>
</dbReference>
<comment type="catalytic activity">
    <reaction evidence="1 15">
        <text>Hydrolysis of DNA containing ring-opened 7-methylguanine residues, releasing 2,6-diamino-4-hydroxy-5-(N-methyl)formamidopyrimidine.</text>
        <dbReference type="EC" id="3.2.2.23"/>
    </reaction>
</comment>
<keyword evidence="19" id="KW-1185">Reference proteome</keyword>
<protein>
    <recommendedName>
        <fullName evidence="15">Formamidopyrimidine-DNA glycosylase</fullName>
        <shortName evidence="15">Fapy-DNA glycosylase</shortName>
        <ecNumber evidence="15">3.2.2.23</ecNumber>
    </recommendedName>
    <alternativeName>
        <fullName evidence="15">DNA-(apurinic or apyrimidinic site) lyase MutM</fullName>
        <shortName evidence="15">AP lyase MutM</shortName>
        <ecNumber evidence="15">4.2.99.18</ecNumber>
    </alternativeName>
</protein>
<dbReference type="PANTHER" id="PTHR22993">
    <property type="entry name" value="FORMAMIDOPYRIMIDINE-DNA GLYCOSYLASE"/>
    <property type="match status" value="1"/>
</dbReference>
<accession>A0A7Y9S7G9</accession>
<dbReference type="GO" id="GO:0140078">
    <property type="term" value="F:class I DNA-(apurinic or apyrimidinic site) endonuclease activity"/>
    <property type="evidence" value="ECO:0007669"/>
    <property type="project" value="UniProtKB-EC"/>
</dbReference>
<dbReference type="Pfam" id="PF01149">
    <property type="entry name" value="Fapy_DNA_glyco"/>
    <property type="match status" value="1"/>
</dbReference>
<feature type="active site" description="Proton donor; for delta-elimination activity" evidence="15">
    <location>
        <position position="302"/>
    </location>
</feature>
<evidence type="ECO:0000256" key="8">
    <source>
        <dbReference type="ARBA" id="ARBA00022833"/>
    </source>
</evidence>
<dbReference type="EC" id="4.2.99.18" evidence="15"/>
<dbReference type="NCBIfam" id="TIGR00577">
    <property type="entry name" value="fpg"/>
    <property type="match status" value="1"/>
</dbReference>
<dbReference type="PROSITE" id="PS51066">
    <property type="entry name" value="ZF_FPG_2"/>
    <property type="match status" value="1"/>
</dbReference>
<dbReference type="PROSITE" id="PS51068">
    <property type="entry name" value="FPG_CAT"/>
    <property type="match status" value="1"/>
</dbReference>
<feature type="active site" description="Proton donor" evidence="15">
    <location>
        <position position="3"/>
    </location>
</feature>
<dbReference type="InterPro" id="IPR012319">
    <property type="entry name" value="FPG_cat"/>
</dbReference>
<evidence type="ECO:0000256" key="13">
    <source>
        <dbReference type="ARBA" id="ARBA00023295"/>
    </source>
</evidence>
<feature type="binding site" evidence="15">
    <location>
        <position position="187"/>
    </location>
    <ligand>
        <name>DNA</name>
        <dbReference type="ChEBI" id="CHEBI:16991"/>
    </ligand>
</feature>
<dbReference type="GO" id="GO:0008270">
    <property type="term" value="F:zinc ion binding"/>
    <property type="evidence" value="ECO:0007669"/>
    <property type="project" value="UniProtKB-UniRule"/>
</dbReference>
<evidence type="ECO:0000256" key="5">
    <source>
        <dbReference type="ARBA" id="ARBA00022763"/>
    </source>
</evidence>
<evidence type="ECO:0000256" key="4">
    <source>
        <dbReference type="ARBA" id="ARBA00022723"/>
    </source>
</evidence>
<dbReference type="InterPro" id="IPR015886">
    <property type="entry name" value="H2TH_FPG"/>
</dbReference>
<proteinExistence type="inferred from homology"/>
<feature type="active site" description="Schiff-base intermediate with DNA" evidence="15">
    <location>
        <position position="2"/>
    </location>
</feature>
<keyword evidence="13 15" id="KW-0326">Glycosidase</keyword>
<keyword evidence="8 15" id="KW-0862">Zinc</keyword>
<gene>
    <name evidence="15" type="primary">mutM</name>
    <name evidence="15" type="synonym">fpg</name>
    <name evidence="18" type="ORF">FHU41_000848</name>
</gene>
<evidence type="ECO:0000313" key="18">
    <source>
        <dbReference type="EMBL" id="NYE94627.1"/>
    </source>
</evidence>
<evidence type="ECO:0000259" key="17">
    <source>
        <dbReference type="PROSITE" id="PS51068"/>
    </source>
</evidence>
<evidence type="ECO:0000256" key="1">
    <source>
        <dbReference type="ARBA" id="ARBA00001668"/>
    </source>
</evidence>
<comment type="subunit">
    <text evidence="3 15">Monomer.</text>
</comment>
<evidence type="ECO:0000256" key="10">
    <source>
        <dbReference type="ARBA" id="ARBA00023204"/>
    </source>
</evidence>
<dbReference type="InterPro" id="IPR010979">
    <property type="entry name" value="Ribosomal_uS13-like_H2TH"/>
</dbReference>
<dbReference type="NCBIfam" id="NF002211">
    <property type="entry name" value="PRK01103.1"/>
    <property type="match status" value="1"/>
</dbReference>
<dbReference type="EMBL" id="JACBYQ010000001">
    <property type="protein sequence ID" value="NYE94627.1"/>
    <property type="molecule type" value="Genomic_DNA"/>
</dbReference>
<evidence type="ECO:0000256" key="2">
    <source>
        <dbReference type="ARBA" id="ARBA00009409"/>
    </source>
</evidence>
<comment type="function">
    <text evidence="15">Involved in base excision repair of DNA damaged by oxidation or by mutagenic agents. Acts as DNA glycosylase that recognizes and removes damaged bases. Has a preference for oxidized purines, such as 7,8-dihydro-8-oxoguanine (8-oxoG). Has AP (apurinic/apyrimidinic) lyase activity and introduces nicks in the DNA strand. Cleaves the DNA backbone by beta-delta elimination to generate a single-strand break at the site of the removed base with both 3'- and 5'-phosphates.</text>
</comment>
<evidence type="ECO:0000256" key="3">
    <source>
        <dbReference type="ARBA" id="ARBA00011245"/>
    </source>
</evidence>
<evidence type="ECO:0000256" key="12">
    <source>
        <dbReference type="ARBA" id="ARBA00023268"/>
    </source>
</evidence>
<keyword evidence="7 15" id="KW-0378">Hydrolase</keyword>
<evidence type="ECO:0000256" key="11">
    <source>
        <dbReference type="ARBA" id="ARBA00023239"/>
    </source>
</evidence>
<keyword evidence="11 15" id="KW-0456">Lyase</keyword>
<comment type="similarity">
    <text evidence="2 15">Belongs to the FPG family.</text>
</comment>
<evidence type="ECO:0000256" key="6">
    <source>
        <dbReference type="ARBA" id="ARBA00022771"/>
    </source>
</evidence>
<sequence>MPELPEVEVVRRGLERWVTGRNITEVQVLDPRSVRRHLLGSEDFRGQLIGARIDSVVRRGKFLWLPLTDAQENQNQDKPKEVALMAHLGMSGQLLMQEPTRQDEKHLRVRLSLDGEGPAELRFVDQRIFGGLFVTSLVPTSDGLPGGDQGETTPSEALIAAEAAHIARDPLDPNFSLTAFKAALKRRKTGLKRALLDQSLLSGIGNIYADEALWASKLHYARATETLRTVGVERLIDNARRVMLDALAAGGTSFDSLYVNVNGSSGYFERSLRVYGRQDKPCYRCEEEGVLTLIRRDSFMNRSSYFCPRCQPRPRNGHW</sequence>
<dbReference type="PANTHER" id="PTHR22993:SF9">
    <property type="entry name" value="FORMAMIDOPYRIMIDINE-DNA GLYCOSYLASE"/>
    <property type="match status" value="1"/>
</dbReference>
<comment type="caution">
    <text evidence="18">The sequence shown here is derived from an EMBL/GenBank/DDBJ whole genome shotgun (WGS) entry which is preliminary data.</text>
</comment>
<feature type="active site" description="Proton donor; for beta-elimination activity" evidence="15">
    <location>
        <position position="61"/>
    </location>
</feature>
<keyword evidence="12 15" id="KW-0511">Multifunctional enzyme</keyword>
<dbReference type="GO" id="GO:0003684">
    <property type="term" value="F:damaged DNA binding"/>
    <property type="evidence" value="ECO:0007669"/>
    <property type="project" value="InterPro"/>
</dbReference>
<feature type="binding site" evidence="15">
    <location>
        <position position="127"/>
    </location>
    <ligand>
        <name>DNA</name>
        <dbReference type="ChEBI" id="CHEBI:16991"/>
    </ligand>
</feature>
<comment type="catalytic activity">
    <reaction evidence="14 15">
        <text>2'-deoxyribonucleotide-(2'-deoxyribose 5'-phosphate)-2'-deoxyribonucleotide-DNA = a 3'-end 2'-deoxyribonucleotide-(2,3-dehydro-2,3-deoxyribose 5'-phosphate)-DNA + a 5'-end 5'-phospho-2'-deoxyribonucleoside-DNA + H(+)</text>
        <dbReference type="Rhea" id="RHEA:66592"/>
        <dbReference type="Rhea" id="RHEA-COMP:13180"/>
        <dbReference type="Rhea" id="RHEA-COMP:16897"/>
        <dbReference type="Rhea" id="RHEA-COMP:17067"/>
        <dbReference type="ChEBI" id="CHEBI:15378"/>
        <dbReference type="ChEBI" id="CHEBI:136412"/>
        <dbReference type="ChEBI" id="CHEBI:157695"/>
        <dbReference type="ChEBI" id="CHEBI:167181"/>
        <dbReference type="EC" id="4.2.99.18"/>
    </reaction>
</comment>
<keyword evidence="9 15" id="KW-0238">DNA-binding</keyword>
<feature type="binding site" evidence="15">
    <location>
        <position position="106"/>
    </location>
    <ligand>
        <name>DNA</name>
        <dbReference type="ChEBI" id="CHEBI:16991"/>
    </ligand>
</feature>
<dbReference type="GO" id="GO:0003690">
    <property type="term" value="F:double-stranded DNA binding"/>
    <property type="evidence" value="ECO:0007669"/>
    <property type="project" value="UniProtKB-ARBA"/>
</dbReference>
<dbReference type="GO" id="GO:0034039">
    <property type="term" value="F:8-oxo-7,8-dihydroguanine DNA N-glycosylase activity"/>
    <property type="evidence" value="ECO:0007669"/>
    <property type="project" value="TreeGrafter"/>
</dbReference>
<dbReference type="InterPro" id="IPR035937">
    <property type="entry name" value="FPG_N"/>
</dbReference>
<dbReference type="GO" id="GO:0006284">
    <property type="term" value="P:base-excision repair"/>
    <property type="evidence" value="ECO:0007669"/>
    <property type="project" value="InterPro"/>
</dbReference>
<dbReference type="EC" id="3.2.2.23" evidence="15"/>
<keyword evidence="5 15" id="KW-0227">DNA damage</keyword>
<dbReference type="SMART" id="SM01232">
    <property type="entry name" value="H2TH"/>
    <property type="match status" value="1"/>
</dbReference>
<dbReference type="InterPro" id="IPR000214">
    <property type="entry name" value="Znf_DNA_glyclase/AP_lyase"/>
</dbReference>
<comment type="cofactor">
    <cofactor evidence="15">
        <name>Zn(2+)</name>
        <dbReference type="ChEBI" id="CHEBI:29105"/>
    </cofactor>
    <text evidence="15">Binds 1 zinc ion per subunit.</text>
</comment>
<feature type="domain" description="FPG-type" evidence="16">
    <location>
        <begin position="273"/>
        <end position="312"/>
    </location>
</feature>
<evidence type="ECO:0000256" key="15">
    <source>
        <dbReference type="HAMAP-Rule" id="MF_00103"/>
    </source>
</evidence>
<keyword evidence="6 15" id="KW-0863">Zinc-finger</keyword>
<dbReference type="CDD" id="cd08966">
    <property type="entry name" value="EcFpg-like_N"/>
    <property type="match status" value="1"/>
</dbReference>
<keyword evidence="4 15" id="KW-0479">Metal-binding</keyword>
<evidence type="ECO:0000256" key="7">
    <source>
        <dbReference type="ARBA" id="ARBA00022801"/>
    </source>
</evidence>